<name>A0ABM9E562_9HYPH</name>
<dbReference type="EMBL" id="CAKXZS010000029">
    <property type="protein sequence ID" value="CAH2404254.1"/>
    <property type="molecule type" value="Genomic_DNA"/>
</dbReference>
<keyword evidence="2" id="KW-1185">Reference proteome</keyword>
<reference evidence="1" key="1">
    <citation type="submission" date="2022-03" db="EMBL/GenBank/DDBJ databases">
        <authorList>
            <person name="Brunel B."/>
        </authorList>
    </citation>
    <scope>NUCLEOTIDE SEQUENCE</scope>
    <source>
        <strain evidence="1">STM4922sample</strain>
    </source>
</reference>
<protein>
    <submittedName>
        <fullName evidence="1">Uncharacterized protein</fullName>
    </submittedName>
</protein>
<evidence type="ECO:0000313" key="1">
    <source>
        <dbReference type="EMBL" id="CAH2404254.1"/>
    </source>
</evidence>
<proteinExistence type="predicted"/>
<organism evidence="1 2">
    <name type="scientific">Mesorhizobium ventifaucium</name>
    <dbReference type="NCBI Taxonomy" id="666020"/>
    <lineage>
        <taxon>Bacteria</taxon>
        <taxon>Pseudomonadati</taxon>
        <taxon>Pseudomonadota</taxon>
        <taxon>Alphaproteobacteria</taxon>
        <taxon>Hyphomicrobiales</taxon>
        <taxon>Phyllobacteriaceae</taxon>
        <taxon>Mesorhizobium</taxon>
    </lineage>
</organism>
<comment type="caution">
    <text evidence="1">The sequence shown here is derived from an EMBL/GenBank/DDBJ whole genome shotgun (WGS) entry which is preliminary data.</text>
</comment>
<sequence>MLVLFFQRHIIEGPMQVKSRN</sequence>
<gene>
    <name evidence="1" type="ORF">MES4922_350060</name>
</gene>
<accession>A0ABM9E562</accession>
<dbReference type="Proteomes" id="UP001152604">
    <property type="component" value="Unassembled WGS sequence"/>
</dbReference>
<evidence type="ECO:0000313" key="2">
    <source>
        <dbReference type="Proteomes" id="UP001152604"/>
    </source>
</evidence>